<keyword evidence="3" id="KW-0238">DNA-binding</keyword>
<dbReference type="Gene3D" id="3.90.220.20">
    <property type="entry name" value="DNA methylase specificity domains"/>
    <property type="match status" value="2"/>
</dbReference>
<evidence type="ECO:0000313" key="5">
    <source>
        <dbReference type="EMBL" id="MPL75072.1"/>
    </source>
</evidence>
<evidence type="ECO:0000256" key="2">
    <source>
        <dbReference type="ARBA" id="ARBA00022747"/>
    </source>
</evidence>
<dbReference type="AlphaFoldDB" id="A0A644U8D8"/>
<reference evidence="5" key="1">
    <citation type="submission" date="2019-08" db="EMBL/GenBank/DDBJ databases">
        <authorList>
            <person name="Kucharzyk K."/>
            <person name="Murdoch R.W."/>
            <person name="Higgins S."/>
            <person name="Loffler F."/>
        </authorList>
    </citation>
    <scope>NUCLEOTIDE SEQUENCE</scope>
</reference>
<feature type="domain" description="Type I restriction modification DNA specificity" evidence="4">
    <location>
        <begin position="16"/>
        <end position="193"/>
    </location>
</feature>
<dbReference type="PANTHER" id="PTHR43140:SF1">
    <property type="entry name" value="TYPE I RESTRICTION ENZYME ECOKI SPECIFICITY SUBUNIT"/>
    <property type="match status" value="1"/>
</dbReference>
<dbReference type="SUPFAM" id="SSF116734">
    <property type="entry name" value="DNA methylase specificity domain"/>
    <property type="match status" value="2"/>
</dbReference>
<dbReference type="Pfam" id="PF01420">
    <property type="entry name" value="Methylase_S"/>
    <property type="match status" value="1"/>
</dbReference>
<dbReference type="InterPro" id="IPR044946">
    <property type="entry name" value="Restrct_endonuc_typeI_TRD_sf"/>
</dbReference>
<protein>
    <recommendedName>
        <fullName evidence="4">Type I restriction modification DNA specificity domain-containing protein</fullName>
    </recommendedName>
</protein>
<organism evidence="5">
    <name type="scientific">bioreactor metagenome</name>
    <dbReference type="NCBI Taxonomy" id="1076179"/>
    <lineage>
        <taxon>unclassified sequences</taxon>
        <taxon>metagenomes</taxon>
        <taxon>ecological metagenomes</taxon>
    </lineage>
</organism>
<comment type="caution">
    <text evidence="5">The sequence shown here is derived from an EMBL/GenBank/DDBJ whole genome shotgun (WGS) entry which is preliminary data.</text>
</comment>
<accession>A0A644U8D8</accession>
<dbReference type="InterPro" id="IPR051212">
    <property type="entry name" value="Type-I_RE_S_subunit"/>
</dbReference>
<dbReference type="GO" id="GO:0009307">
    <property type="term" value="P:DNA restriction-modification system"/>
    <property type="evidence" value="ECO:0007669"/>
    <property type="project" value="UniProtKB-KW"/>
</dbReference>
<evidence type="ECO:0000256" key="1">
    <source>
        <dbReference type="ARBA" id="ARBA00010923"/>
    </source>
</evidence>
<proteinExistence type="inferred from homology"/>
<dbReference type="InterPro" id="IPR000055">
    <property type="entry name" value="Restrct_endonuc_typeI_TRD"/>
</dbReference>
<dbReference type="EMBL" id="VSSQ01000085">
    <property type="protein sequence ID" value="MPL75072.1"/>
    <property type="molecule type" value="Genomic_DNA"/>
</dbReference>
<evidence type="ECO:0000259" key="4">
    <source>
        <dbReference type="Pfam" id="PF01420"/>
    </source>
</evidence>
<comment type="similarity">
    <text evidence="1">Belongs to the type-I restriction system S methylase family.</text>
</comment>
<keyword evidence="2" id="KW-0680">Restriction system</keyword>
<sequence length="437" mass="49389">MKKMKYIGVPWIGEIPSDWKMIAIKYLAYYNSDTLEETTDETFEFDYIDIGSVVNGQGITQLQHMNFASAPSRARRIVQKGDVILSTVRTYLKAVATIEEFVTPQIVSTGFIVLRAKEQAILARFLYFAILSENFISEVEAHSVGISYPAINASSIVTFKIPTPSLSIQSKIVSYLDAKCGKIDSIITREKAIIKKLKEYKLSMITETVTTGLNPNTPMKDSGIEWIGKIPGHWKLVPFKHILRERTEKNVPVQTDERLSLSIDKGVTLYSEKTTNLDRFKDDVSQYKLAHIGDLVLNSMNMIVGAVGISNYFGCVSPAYYTYYDNEENHVTARFCDYLFRSKTIKKVLFSLGKGIMAIDRGDDKINTCRLKVSRDDLRSLKLPLPDTCEQATIIDFLDKKNVEINSAIAKKQSIIDKLTEYKKSLIYEVVTGKKEV</sequence>
<name>A0A644U8D8_9ZZZZ</name>
<dbReference type="GO" id="GO:0003677">
    <property type="term" value="F:DNA binding"/>
    <property type="evidence" value="ECO:0007669"/>
    <property type="project" value="UniProtKB-KW"/>
</dbReference>
<evidence type="ECO:0000256" key="3">
    <source>
        <dbReference type="ARBA" id="ARBA00023125"/>
    </source>
</evidence>
<gene>
    <name evidence="5" type="ORF">SDC9_20893</name>
</gene>
<dbReference type="PANTHER" id="PTHR43140">
    <property type="entry name" value="TYPE-1 RESTRICTION ENZYME ECOKI SPECIFICITY PROTEIN"/>
    <property type="match status" value="1"/>
</dbReference>